<keyword evidence="5 8" id="KW-0238">DNA-binding</keyword>
<dbReference type="GO" id="GO:0032993">
    <property type="term" value="C:protein-DNA complex"/>
    <property type="evidence" value="ECO:0007669"/>
    <property type="project" value="TreeGrafter"/>
</dbReference>
<feature type="domain" description="Response regulatory" evidence="9">
    <location>
        <begin position="5"/>
        <end position="116"/>
    </location>
</feature>
<reference evidence="11 12" key="1">
    <citation type="submission" date="2015-09" db="EMBL/GenBank/DDBJ databases">
        <title>Genome sequencing project for genomic taxonomy and phylogenomics of Bacillus-like bacteria.</title>
        <authorList>
            <person name="Liu B."/>
            <person name="Wang J."/>
            <person name="Zhu Y."/>
            <person name="Liu G."/>
            <person name="Chen Q."/>
            <person name="Chen Z."/>
            <person name="Lan J."/>
            <person name="Che J."/>
            <person name="Ge C."/>
            <person name="Shi H."/>
            <person name="Pan Z."/>
            <person name="Liu X."/>
        </authorList>
    </citation>
    <scope>NUCLEOTIDE SEQUENCE [LARGE SCALE GENOMIC DNA]</scope>
    <source>
        <strain evidence="11 12">FJAT-18043</strain>
    </source>
</reference>
<feature type="modified residue" description="4-aspartylphosphate" evidence="7">
    <location>
        <position position="52"/>
    </location>
</feature>
<dbReference type="Gene3D" id="6.10.250.690">
    <property type="match status" value="1"/>
</dbReference>
<keyword evidence="3" id="KW-0902">Two-component regulatory system</keyword>
<keyword evidence="6" id="KW-0804">Transcription</keyword>
<evidence type="ECO:0000259" key="9">
    <source>
        <dbReference type="PROSITE" id="PS50110"/>
    </source>
</evidence>
<dbReference type="GO" id="GO:0000156">
    <property type="term" value="F:phosphorelay response regulator activity"/>
    <property type="evidence" value="ECO:0007669"/>
    <property type="project" value="TreeGrafter"/>
</dbReference>
<gene>
    <name evidence="11" type="ORF">AN957_25470</name>
</gene>
<keyword evidence="12" id="KW-1185">Reference proteome</keyword>
<dbReference type="SMART" id="SM00448">
    <property type="entry name" value="REC"/>
    <property type="match status" value="1"/>
</dbReference>
<evidence type="ECO:0000313" key="12">
    <source>
        <dbReference type="Proteomes" id="UP000050996"/>
    </source>
</evidence>
<dbReference type="AlphaFoldDB" id="A0A0Q3VK67"/>
<evidence type="ECO:0000313" key="11">
    <source>
        <dbReference type="EMBL" id="KQL22082.1"/>
    </source>
</evidence>
<dbReference type="PATRIC" id="fig|1637975.4.peg.5142"/>
<dbReference type="FunFam" id="1.10.10.10:FF:000018">
    <property type="entry name" value="DNA-binding response regulator ResD"/>
    <property type="match status" value="1"/>
</dbReference>
<evidence type="ECO:0000256" key="1">
    <source>
        <dbReference type="ARBA" id="ARBA00004496"/>
    </source>
</evidence>
<evidence type="ECO:0000256" key="6">
    <source>
        <dbReference type="ARBA" id="ARBA00023163"/>
    </source>
</evidence>
<dbReference type="PROSITE" id="PS50110">
    <property type="entry name" value="RESPONSE_REGULATORY"/>
    <property type="match status" value="1"/>
</dbReference>
<dbReference type="EMBL" id="LJIX01000006">
    <property type="protein sequence ID" value="KQL22082.1"/>
    <property type="molecule type" value="Genomic_DNA"/>
</dbReference>
<evidence type="ECO:0000256" key="7">
    <source>
        <dbReference type="PROSITE-ProRule" id="PRU00169"/>
    </source>
</evidence>
<dbReference type="InterPro" id="IPR001789">
    <property type="entry name" value="Sig_transdc_resp-reg_receiver"/>
</dbReference>
<dbReference type="Pfam" id="PF00486">
    <property type="entry name" value="Trans_reg_C"/>
    <property type="match status" value="1"/>
</dbReference>
<dbReference type="Pfam" id="PF00072">
    <property type="entry name" value="Response_reg"/>
    <property type="match status" value="1"/>
</dbReference>
<dbReference type="Gene3D" id="1.10.10.10">
    <property type="entry name" value="Winged helix-like DNA-binding domain superfamily/Winged helix DNA-binding domain"/>
    <property type="match status" value="1"/>
</dbReference>
<accession>A0A0Q3VK67</accession>
<dbReference type="GO" id="GO:0006355">
    <property type="term" value="P:regulation of DNA-templated transcription"/>
    <property type="evidence" value="ECO:0007669"/>
    <property type="project" value="InterPro"/>
</dbReference>
<dbReference type="PROSITE" id="PS51755">
    <property type="entry name" value="OMPR_PHOB"/>
    <property type="match status" value="1"/>
</dbReference>
<comment type="subcellular location">
    <subcellularLocation>
        <location evidence="1">Cytoplasm</location>
    </subcellularLocation>
</comment>
<evidence type="ECO:0000259" key="10">
    <source>
        <dbReference type="PROSITE" id="PS51755"/>
    </source>
</evidence>
<keyword evidence="2 7" id="KW-0597">Phosphoprotein</keyword>
<dbReference type="InterPro" id="IPR011006">
    <property type="entry name" value="CheY-like_superfamily"/>
</dbReference>
<proteinExistence type="predicted"/>
<evidence type="ECO:0000256" key="4">
    <source>
        <dbReference type="ARBA" id="ARBA00023015"/>
    </source>
</evidence>
<dbReference type="InterPro" id="IPR039420">
    <property type="entry name" value="WalR-like"/>
</dbReference>
<dbReference type="InterPro" id="IPR001867">
    <property type="entry name" value="OmpR/PhoB-type_DNA-bd"/>
</dbReference>
<evidence type="ECO:0000256" key="8">
    <source>
        <dbReference type="PROSITE-ProRule" id="PRU01091"/>
    </source>
</evidence>
<dbReference type="Proteomes" id="UP000050996">
    <property type="component" value="Unassembled WGS sequence"/>
</dbReference>
<dbReference type="SUPFAM" id="SSF52172">
    <property type="entry name" value="CheY-like"/>
    <property type="match status" value="1"/>
</dbReference>
<organism evidence="11 12">
    <name type="scientific">Cytobacillus solani</name>
    <dbReference type="NCBI Taxonomy" id="1637975"/>
    <lineage>
        <taxon>Bacteria</taxon>
        <taxon>Bacillati</taxon>
        <taxon>Bacillota</taxon>
        <taxon>Bacilli</taxon>
        <taxon>Bacillales</taxon>
        <taxon>Bacillaceae</taxon>
        <taxon>Cytobacillus</taxon>
    </lineage>
</organism>
<dbReference type="GO" id="GO:0000976">
    <property type="term" value="F:transcription cis-regulatory region binding"/>
    <property type="evidence" value="ECO:0007669"/>
    <property type="project" value="TreeGrafter"/>
</dbReference>
<dbReference type="SMART" id="SM00862">
    <property type="entry name" value="Trans_reg_C"/>
    <property type="match status" value="1"/>
</dbReference>
<feature type="DNA-binding region" description="OmpR/PhoB-type" evidence="8">
    <location>
        <begin position="124"/>
        <end position="225"/>
    </location>
</feature>
<keyword evidence="4" id="KW-0805">Transcription regulation</keyword>
<evidence type="ECO:0000256" key="2">
    <source>
        <dbReference type="ARBA" id="ARBA00022553"/>
    </source>
</evidence>
<dbReference type="PANTHER" id="PTHR48111:SF22">
    <property type="entry name" value="REGULATOR OF RPOS"/>
    <property type="match status" value="1"/>
</dbReference>
<dbReference type="PANTHER" id="PTHR48111">
    <property type="entry name" value="REGULATOR OF RPOS"/>
    <property type="match status" value="1"/>
</dbReference>
<dbReference type="STRING" id="1637975.AN957_25470"/>
<feature type="domain" description="OmpR/PhoB-type" evidence="10">
    <location>
        <begin position="124"/>
        <end position="225"/>
    </location>
</feature>
<dbReference type="GO" id="GO:0005829">
    <property type="term" value="C:cytosol"/>
    <property type="evidence" value="ECO:0007669"/>
    <property type="project" value="TreeGrafter"/>
</dbReference>
<dbReference type="InterPro" id="IPR036388">
    <property type="entry name" value="WH-like_DNA-bd_sf"/>
</dbReference>
<dbReference type="CDD" id="cd00383">
    <property type="entry name" value="trans_reg_C"/>
    <property type="match status" value="1"/>
</dbReference>
<protein>
    <submittedName>
        <fullName evidence="11">Chemotaxis protein CheY</fullName>
    </submittedName>
</protein>
<dbReference type="Gene3D" id="3.40.50.2300">
    <property type="match status" value="1"/>
</dbReference>
<evidence type="ECO:0000256" key="3">
    <source>
        <dbReference type="ARBA" id="ARBA00023012"/>
    </source>
</evidence>
<comment type="caution">
    <text evidence="11">The sequence shown here is derived from an EMBL/GenBank/DDBJ whole genome shotgun (WGS) entry which is preliminary data.</text>
</comment>
<name>A0A0Q3VK67_9BACI</name>
<evidence type="ECO:0000256" key="5">
    <source>
        <dbReference type="ARBA" id="ARBA00023125"/>
    </source>
</evidence>
<sequence length="225" mass="25952">MKMRRILYIEDDLEIGSWVQEDLEQRGYNVQWLKTGEGAEKAVINSDLVILDVMLPGLDGFTVGQRLKKEAPYVPILMLSARTAVDDKLHGLQFADDYVTKPFHPDELAARIEVLLRRSGLSVSNEIRLGHICVNLSENTIVDQRNGEEIILTGKQYQIFMHFIKHPNQILTKEQIYESVWGEQYMEGDKTLMVHIRYLREKIEKNPGSPEIIETIRGIGYRVKQ</sequence>